<dbReference type="Gene3D" id="2.60.120.260">
    <property type="entry name" value="Galactose-binding domain-like"/>
    <property type="match status" value="1"/>
</dbReference>
<proteinExistence type="predicted"/>
<dbReference type="OrthoDB" id="6133365at2759"/>
<evidence type="ECO:0000256" key="1">
    <source>
        <dbReference type="SAM" id="SignalP"/>
    </source>
</evidence>
<keyword evidence="1" id="KW-0732">Signal</keyword>
<dbReference type="AlphaFoldDB" id="A0A8B6CX40"/>
<reference evidence="2" key="1">
    <citation type="submission" date="2018-11" db="EMBL/GenBank/DDBJ databases">
        <authorList>
            <person name="Alioto T."/>
            <person name="Alioto T."/>
        </authorList>
    </citation>
    <scope>NUCLEOTIDE SEQUENCE</scope>
</reference>
<gene>
    <name evidence="2" type="ORF">MGAL_10B018227</name>
</gene>
<feature type="chain" id="PRO_5032299677" description="Fucolectin tachylectin-4 pentraxin-1 domain-containing protein" evidence="1">
    <location>
        <begin position="24"/>
        <end position="252"/>
    </location>
</feature>
<comment type="caution">
    <text evidence="2">The sequence shown here is derived from an EMBL/GenBank/DDBJ whole genome shotgun (WGS) entry which is preliminary data.</text>
</comment>
<evidence type="ECO:0000313" key="3">
    <source>
        <dbReference type="Proteomes" id="UP000596742"/>
    </source>
</evidence>
<keyword evidence="3" id="KW-1185">Reference proteome</keyword>
<evidence type="ECO:0000313" key="2">
    <source>
        <dbReference type="EMBL" id="VDI11984.1"/>
    </source>
</evidence>
<name>A0A8B6CX40_MYTGA</name>
<dbReference type="EMBL" id="UYJE01002573">
    <property type="protein sequence ID" value="VDI11984.1"/>
    <property type="molecule type" value="Genomic_DNA"/>
</dbReference>
<protein>
    <recommendedName>
        <fullName evidence="4">Fucolectin tachylectin-4 pentraxin-1 domain-containing protein</fullName>
    </recommendedName>
</protein>
<organism evidence="2 3">
    <name type="scientific">Mytilus galloprovincialis</name>
    <name type="common">Mediterranean mussel</name>
    <dbReference type="NCBI Taxonomy" id="29158"/>
    <lineage>
        <taxon>Eukaryota</taxon>
        <taxon>Metazoa</taxon>
        <taxon>Spiralia</taxon>
        <taxon>Lophotrochozoa</taxon>
        <taxon>Mollusca</taxon>
        <taxon>Bivalvia</taxon>
        <taxon>Autobranchia</taxon>
        <taxon>Pteriomorphia</taxon>
        <taxon>Mytilida</taxon>
        <taxon>Mytiloidea</taxon>
        <taxon>Mytilidae</taxon>
        <taxon>Mytilinae</taxon>
        <taxon>Mytilus</taxon>
    </lineage>
</organism>
<evidence type="ECO:0008006" key="4">
    <source>
        <dbReference type="Google" id="ProtNLM"/>
    </source>
</evidence>
<accession>A0A8B6CX40</accession>
<sequence length="252" mass="28001">MTQQLNMLSVFLIHTAVMLTITAQHNLTPFGTASQSSPYDFSDISKGKPENAVNSPVSNQFTLTTCSSTKLSDRNIDAAWWMFNFSFNTAYISNVTIYYRENYSYRMDGFKLYVTNTSTIPPVGYLCYKDDHGRPYPAITQTIDCTQLGKYVIYYDDRGSDEGAYIFGPVVELCYVAINGCLKGTWGTNCSYACQPKCIDQHCYPGNGSCVWGCDPQSCLNNTCDINTGACSDGCVPGLTGPFCNMSKYFFK</sequence>
<dbReference type="Proteomes" id="UP000596742">
    <property type="component" value="Unassembled WGS sequence"/>
</dbReference>
<feature type="signal peptide" evidence="1">
    <location>
        <begin position="1"/>
        <end position="23"/>
    </location>
</feature>